<reference evidence="8 9" key="1">
    <citation type="submission" date="2018-05" db="EMBL/GenBank/DDBJ databases">
        <title>Lactobacillus sanfranciscensis Ah4 draft denome sequence.</title>
        <authorList>
            <person name="Zhang G."/>
        </authorList>
    </citation>
    <scope>NUCLEOTIDE SEQUENCE [LARGE SCALE GENOMIC DNA]</scope>
    <source>
        <strain evidence="8 9">Ah4</strain>
    </source>
</reference>
<proteinExistence type="inferred from homology"/>
<dbReference type="InterPro" id="IPR027417">
    <property type="entry name" value="P-loop_NTPase"/>
</dbReference>
<dbReference type="SUPFAM" id="SSF52540">
    <property type="entry name" value="P-loop containing nucleoside triphosphate hydrolases"/>
    <property type="match status" value="1"/>
</dbReference>
<sequence>MEQESLFKNQENNQGTPLASRVRPVNLDEFIGQQQIIGKGTILRKLIENDQIASLILWGPPGTGKTTLAQIIAHETDANFISVSAVGTSITKVRKIMQEAAENKKMGLKTIVFVDEIHRFNKAQQDYFLPYVENGSIILIGATTENPSFEINSALLSRSKVFVLKSLTATEIVQLLKQAIHSPRGYGDLEVKISEDNLMAIAEFANGDARSALNTLEMAVENGKQDGKKVDITLEDLQQLITRKSLLYDKKGEEHYNIISAVHKSLRNSDVDSAVYWVSRMLDGGENPMFIMRRLVRFASEDVGLADPQALNVCINATEAIKLIGMPDCDDAIIEATVYLALAPKSNAIDKAVQKAAADVKKYGNLPVPLQIRNAPTKLMKNLNYGKGYKMAQREKDKLTTMKTNPPEITGHKYYEPSEQGKETVFKQRLNYLKQWHLEHDPK</sequence>
<dbReference type="Gene3D" id="1.10.8.60">
    <property type="match status" value="1"/>
</dbReference>
<accession>A0A5C4TLB7</accession>
<evidence type="ECO:0000256" key="4">
    <source>
        <dbReference type="ARBA" id="ARBA00022705"/>
    </source>
</evidence>
<evidence type="ECO:0000256" key="3">
    <source>
        <dbReference type="ARBA" id="ARBA00020776"/>
    </source>
</evidence>
<comment type="similarity">
    <text evidence="2">Belongs to the AAA ATPase family. RarA/MGS1/WRNIP1 subfamily.</text>
</comment>
<dbReference type="InterPro" id="IPR008921">
    <property type="entry name" value="DNA_pol3_clamp-load_cplx_C"/>
</dbReference>
<organism evidence="8 9">
    <name type="scientific">Fructilactobacillus sanfranciscensis</name>
    <name type="common">Lactobacillus sanfranciscensis</name>
    <dbReference type="NCBI Taxonomy" id="1625"/>
    <lineage>
        <taxon>Bacteria</taxon>
        <taxon>Bacillati</taxon>
        <taxon>Bacillota</taxon>
        <taxon>Bacilli</taxon>
        <taxon>Lactobacillales</taxon>
        <taxon>Lactobacillaceae</taxon>
        <taxon>Fructilactobacillus</taxon>
    </lineage>
</organism>
<dbReference type="GO" id="GO:0006261">
    <property type="term" value="P:DNA-templated DNA replication"/>
    <property type="evidence" value="ECO:0007669"/>
    <property type="project" value="TreeGrafter"/>
</dbReference>
<dbReference type="PANTHER" id="PTHR13779">
    <property type="entry name" value="WERNER HELICASE-INTERACTING PROTEIN 1 FAMILY MEMBER"/>
    <property type="match status" value="1"/>
</dbReference>
<name>A0A5C4TLB7_FRUSA</name>
<dbReference type="GO" id="GO:0016887">
    <property type="term" value="F:ATP hydrolysis activity"/>
    <property type="evidence" value="ECO:0007669"/>
    <property type="project" value="InterPro"/>
</dbReference>
<dbReference type="InterPro" id="IPR051314">
    <property type="entry name" value="AAA_ATPase_RarA/MGS1/WRNIP1"/>
</dbReference>
<dbReference type="CDD" id="cd00009">
    <property type="entry name" value="AAA"/>
    <property type="match status" value="1"/>
</dbReference>
<evidence type="ECO:0000259" key="7">
    <source>
        <dbReference type="SMART" id="SM00382"/>
    </source>
</evidence>
<dbReference type="CDD" id="cd18139">
    <property type="entry name" value="HLD_clamp_RarA"/>
    <property type="match status" value="1"/>
</dbReference>
<evidence type="ECO:0000313" key="9">
    <source>
        <dbReference type="Proteomes" id="UP000313312"/>
    </source>
</evidence>
<dbReference type="InterPro" id="IPR032423">
    <property type="entry name" value="AAA_assoc_2"/>
</dbReference>
<dbReference type="FunFam" id="1.20.272.10:FF:000001">
    <property type="entry name" value="Putative AAA family ATPase"/>
    <property type="match status" value="1"/>
</dbReference>
<comment type="function">
    <text evidence="1">DNA-dependent ATPase that plays important roles in cellular responses to stalled DNA replication processes.</text>
</comment>
<dbReference type="InterPro" id="IPR003593">
    <property type="entry name" value="AAA+_ATPase"/>
</dbReference>
<dbReference type="GO" id="GO:0008047">
    <property type="term" value="F:enzyme activator activity"/>
    <property type="evidence" value="ECO:0007669"/>
    <property type="project" value="TreeGrafter"/>
</dbReference>
<dbReference type="Pfam" id="PF16193">
    <property type="entry name" value="AAA_assoc_2"/>
    <property type="match status" value="1"/>
</dbReference>
<protein>
    <recommendedName>
        <fullName evidence="3">Replication-associated recombination protein A</fullName>
    </recommendedName>
</protein>
<dbReference type="Pfam" id="PF00004">
    <property type="entry name" value="AAA"/>
    <property type="match status" value="1"/>
</dbReference>
<evidence type="ECO:0000256" key="6">
    <source>
        <dbReference type="ARBA" id="ARBA00022840"/>
    </source>
</evidence>
<evidence type="ECO:0000256" key="2">
    <source>
        <dbReference type="ARBA" id="ARBA00008959"/>
    </source>
</evidence>
<dbReference type="GO" id="GO:0005524">
    <property type="term" value="F:ATP binding"/>
    <property type="evidence" value="ECO:0007669"/>
    <property type="project" value="UniProtKB-KW"/>
</dbReference>
<feature type="domain" description="AAA+ ATPase" evidence="7">
    <location>
        <begin position="51"/>
        <end position="167"/>
    </location>
</feature>
<dbReference type="GO" id="GO:0003677">
    <property type="term" value="F:DNA binding"/>
    <property type="evidence" value="ECO:0007669"/>
    <property type="project" value="InterPro"/>
</dbReference>
<dbReference type="Gene3D" id="1.20.272.10">
    <property type="match status" value="1"/>
</dbReference>
<dbReference type="PANTHER" id="PTHR13779:SF7">
    <property type="entry name" value="ATPASE WRNIP1"/>
    <property type="match status" value="1"/>
</dbReference>
<dbReference type="FunFam" id="1.10.8.60:FF:000029">
    <property type="entry name" value="Replication-associated recombination protein A"/>
    <property type="match status" value="1"/>
</dbReference>
<keyword evidence="5" id="KW-0547">Nucleotide-binding</keyword>
<dbReference type="SUPFAM" id="SSF48019">
    <property type="entry name" value="post-AAA+ oligomerization domain-like"/>
    <property type="match status" value="1"/>
</dbReference>
<comment type="caution">
    <text evidence="8">The sequence shown here is derived from an EMBL/GenBank/DDBJ whole genome shotgun (WGS) entry which is preliminary data.</text>
</comment>
<dbReference type="SMART" id="SM00382">
    <property type="entry name" value="AAA"/>
    <property type="match status" value="1"/>
</dbReference>
<dbReference type="FunFam" id="3.40.50.300:FF:000137">
    <property type="entry name" value="Replication-associated recombination protein A"/>
    <property type="match status" value="1"/>
</dbReference>
<dbReference type="AlphaFoldDB" id="A0A5C4TLB7"/>
<evidence type="ECO:0000313" key="8">
    <source>
        <dbReference type="EMBL" id="TNK90959.1"/>
    </source>
</evidence>
<keyword evidence="6" id="KW-0067">ATP-binding</keyword>
<dbReference type="RefSeq" id="WP_139562424.1">
    <property type="nucleotide sequence ID" value="NZ_JARBEV010000002.1"/>
</dbReference>
<dbReference type="GO" id="GO:0017116">
    <property type="term" value="F:single-stranded DNA helicase activity"/>
    <property type="evidence" value="ECO:0007669"/>
    <property type="project" value="TreeGrafter"/>
</dbReference>
<dbReference type="GO" id="GO:0000731">
    <property type="term" value="P:DNA synthesis involved in DNA repair"/>
    <property type="evidence" value="ECO:0007669"/>
    <property type="project" value="TreeGrafter"/>
</dbReference>
<keyword evidence="4" id="KW-0235">DNA replication</keyword>
<dbReference type="Gene3D" id="1.10.3710.10">
    <property type="entry name" value="DNA polymerase III clamp loader subunits, C-terminal domain"/>
    <property type="match status" value="1"/>
</dbReference>
<gene>
    <name evidence="8" type="ORF">DID87_01035</name>
</gene>
<dbReference type="Gene3D" id="3.40.50.300">
    <property type="entry name" value="P-loop containing nucleotide triphosphate hydrolases"/>
    <property type="match status" value="1"/>
</dbReference>
<dbReference type="InterPro" id="IPR003959">
    <property type="entry name" value="ATPase_AAA_core"/>
</dbReference>
<dbReference type="Pfam" id="PF12002">
    <property type="entry name" value="MgsA_C"/>
    <property type="match status" value="1"/>
</dbReference>
<dbReference type="Proteomes" id="UP000313312">
    <property type="component" value="Unassembled WGS sequence"/>
</dbReference>
<evidence type="ECO:0000256" key="5">
    <source>
        <dbReference type="ARBA" id="ARBA00022741"/>
    </source>
</evidence>
<dbReference type="EMBL" id="QFCR01000002">
    <property type="protein sequence ID" value="TNK90959.1"/>
    <property type="molecule type" value="Genomic_DNA"/>
</dbReference>
<evidence type="ECO:0000256" key="1">
    <source>
        <dbReference type="ARBA" id="ARBA00002393"/>
    </source>
</evidence>
<dbReference type="InterPro" id="IPR021886">
    <property type="entry name" value="MgsA_C"/>
</dbReference>